<evidence type="ECO:0000259" key="1">
    <source>
        <dbReference type="Pfam" id="PF13761"/>
    </source>
</evidence>
<comment type="caution">
    <text evidence="2">The sequence shown here is derived from an EMBL/GenBank/DDBJ whole genome shotgun (WGS) entry which is preliminary data.</text>
</comment>
<evidence type="ECO:0000313" key="3">
    <source>
        <dbReference type="Proteomes" id="UP000295645"/>
    </source>
</evidence>
<dbReference type="AlphaFoldDB" id="A0A4R3YTE7"/>
<reference evidence="2 3" key="1">
    <citation type="submission" date="2019-03" db="EMBL/GenBank/DDBJ databases">
        <title>Above-ground endophytic microbial communities from plants in different locations in the United States.</title>
        <authorList>
            <person name="Frank C."/>
        </authorList>
    </citation>
    <scope>NUCLEOTIDE SEQUENCE [LARGE SCALE GENOMIC DNA]</scope>
    <source>
        <strain evidence="2 3">LP_13_YM</strain>
    </source>
</reference>
<feature type="domain" description="DUF4166" evidence="1">
    <location>
        <begin position="18"/>
        <end position="176"/>
    </location>
</feature>
<dbReference type="RefSeq" id="WP_165973529.1">
    <property type="nucleotide sequence ID" value="NZ_SMCS01000002.1"/>
</dbReference>
<protein>
    <submittedName>
        <fullName evidence="2">Uncharacterized protein DUF4166</fullName>
    </submittedName>
</protein>
<accession>A0A4R3YTE7</accession>
<dbReference type="Pfam" id="PF13761">
    <property type="entry name" value="DUF4166"/>
    <property type="match status" value="1"/>
</dbReference>
<dbReference type="EMBL" id="SMCS01000002">
    <property type="protein sequence ID" value="TCV96207.1"/>
    <property type="molecule type" value="Genomic_DNA"/>
</dbReference>
<name>A0A4R3YTE7_9GAMM</name>
<gene>
    <name evidence="2" type="ORF">EC912_102557</name>
</gene>
<dbReference type="InterPro" id="IPR025311">
    <property type="entry name" value="DUF4166"/>
</dbReference>
<proteinExistence type="predicted"/>
<sequence length="180" mass="20336">MSPGLFQSLIGDEIWATLPAPVRDFHGDDRDLSARGDSIVDGSTKRLAALVRRVSGLPAPGSSAALDFQLHREHLLEHWTRRFATRTMRSIIDRSSRHDGCLRERLGPATLHFELVVENRAIVWRLRSMQVLGIGLPPSWLRGINARSSAEGERYRFETHATLPLIGLLVAYRGWLERHD</sequence>
<dbReference type="Proteomes" id="UP000295645">
    <property type="component" value="Unassembled WGS sequence"/>
</dbReference>
<keyword evidence="3" id="KW-1185">Reference proteome</keyword>
<evidence type="ECO:0000313" key="2">
    <source>
        <dbReference type="EMBL" id="TCV96207.1"/>
    </source>
</evidence>
<organism evidence="2 3">
    <name type="scientific">Luteibacter rhizovicinus</name>
    <dbReference type="NCBI Taxonomy" id="242606"/>
    <lineage>
        <taxon>Bacteria</taxon>
        <taxon>Pseudomonadati</taxon>
        <taxon>Pseudomonadota</taxon>
        <taxon>Gammaproteobacteria</taxon>
        <taxon>Lysobacterales</taxon>
        <taxon>Rhodanobacteraceae</taxon>
        <taxon>Luteibacter</taxon>
    </lineage>
</organism>